<keyword evidence="2" id="KW-0472">Membrane</keyword>
<dbReference type="RefSeq" id="WP_176444354.1">
    <property type="nucleotide sequence ID" value="NZ_FZOW01000010.1"/>
</dbReference>
<dbReference type="Proteomes" id="UP000198327">
    <property type="component" value="Unassembled WGS sequence"/>
</dbReference>
<evidence type="ECO:0000259" key="3">
    <source>
        <dbReference type="Pfam" id="PF10081"/>
    </source>
</evidence>
<sequence>MHSLRRFFARLEPAALFPAVVFFAFSMTPSLLPRVWYLQGVATGISVATGYGLGCLLLWIGRACGLKPTWSDRTKRYGWWALAAVTVVVVPLFLVLGSWWQEIVRGIVEIDEPGRALYLGVLFVAVAVAVLLLMSARGLRWCARKLAVLCTRFVPIPVAKGIGIAVVAVLTLFLVNGAVNNVLIATIASSSKISDEGSHPGVEQPTAPENSGSPESYENWDSLGMEGRRFVSSGPTAEEIENFTGAPASTPIRAYVGAAEVDSIDEAADRVVAELERTGAFDRAVVAVATTTGRGWVNESVAGSLEYIYGGDTAIASMQYSFLPSPIAFLADRNSPREAGRVLFDRIYDAIAELPEDARPKLVAFGESLGAYGGQDAFGGARDMVARTDGALWVGNPNFTKQWAEITADRDPGSREILPVIADGRNVRFAGRPSDLEIGTPWAQPRVVYWQHASDPITWWSPNLILHQPDWLREPRGDDVDPGVRWFPFVTFWQTTFDMVFSTDVPQGYGHNYGEDAVDLWADILQPEGWTPTKTAELRDIIAG</sequence>
<dbReference type="EMBL" id="FZOW01000010">
    <property type="protein sequence ID" value="SNT18049.1"/>
    <property type="molecule type" value="Genomic_DNA"/>
</dbReference>
<feature type="domain" description="Alpha/beta-hydrolase N-terminal" evidence="4">
    <location>
        <begin position="27"/>
        <end position="235"/>
    </location>
</feature>
<evidence type="ECO:0000256" key="1">
    <source>
        <dbReference type="SAM" id="MobiDB-lite"/>
    </source>
</evidence>
<evidence type="ECO:0000256" key="2">
    <source>
        <dbReference type="SAM" id="Phobius"/>
    </source>
</evidence>
<dbReference type="Pfam" id="PF10081">
    <property type="entry name" value="Abhydrolase_9"/>
    <property type="match status" value="1"/>
</dbReference>
<dbReference type="PIRSF" id="PIRSF007542">
    <property type="entry name" value="UCP007542"/>
    <property type="match status" value="1"/>
</dbReference>
<dbReference type="InterPro" id="IPR027788">
    <property type="entry name" value="Alpha/beta-hydrolase_N_dom"/>
</dbReference>
<dbReference type="InterPro" id="IPR012037">
    <property type="entry name" value="Alpha/beta-hydrolase_fam"/>
</dbReference>
<dbReference type="STRING" id="398843.A3K89_11455"/>
<proteinExistence type="predicted"/>
<feature type="transmembrane region" description="Helical" evidence="2">
    <location>
        <begin position="37"/>
        <end position="59"/>
    </location>
</feature>
<feature type="transmembrane region" description="Helical" evidence="2">
    <location>
        <begin position="116"/>
        <end position="134"/>
    </location>
</feature>
<accession>A0A239KKB5</accession>
<keyword evidence="2" id="KW-0812">Transmembrane</keyword>
<name>A0A239KKB5_9NOCA</name>
<gene>
    <name evidence="5" type="ORF">SAMN05421642_110205</name>
</gene>
<reference evidence="6" key="1">
    <citation type="submission" date="2017-06" db="EMBL/GenBank/DDBJ databases">
        <authorList>
            <person name="Varghese N."/>
            <person name="Submissions S."/>
        </authorList>
    </citation>
    <scope>NUCLEOTIDE SEQUENCE [LARGE SCALE GENOMIC DNA]</scope>
    <source>
        <strain evidence="6">JCM 23211</strain>
    </source>
</reference>
<dbReference type="Pfam" id="PF15420">
    <property type="entry name" value="Abhydrolase_9_N"/>
    <property type="match status" value="1"/>
</dbReference>
<dbReference type="InterPro" id="IPR027787">
    <property type="entry name" value="Alpha/beta-hydrolase_catalytic"/>
</dbReference>
<feature type="transmembrane region" description="Helical" evidence="2">
    <location>
        <begin position="7"/>
        <end position="25"/>
    </location>
</feature>
<evidence type="ECO:0000259" key="4">
    <source>
        <dbReference type="Pfam" id="PF15420"/>
    </source>
</evidence>
<feature type="transmembrane region" description="Helical" evidence="2">
    <location>
        <begin position="146"/>
        <end position="175"/>
    </location>
</feature>
<evidence type="ECO:0000313" key="6">
    <source>
        <dbReference type="Proteomes" id="UP000198327"/>
    </source>
</evidence>
<protein>
    <submittedName>
        <fullName evidence="5">Uncharacterized membrane protein</fullName>
    </submittedName>
</protein>
<feature type="transmembrane region" description="Helical" evidence="2">
    <location>
        <begin position="79"/>
        <end position="100"/>
    </location>
</feature>
<dbReference type="AlphaFoldDB" id="A0A239KKB5"/>
<feature type="compositionally biased region" description="Polar residues" evidence="1">
    <location>
        <begin position="207"/>
        <end position="216"/>
    </location>
</feature>
<keyword evidence="2" id="KW-1133">Transmembrane helix</keyword>
<feature type="domain" description="Alpha/beta-hydrolase catalytic" evidence="3">
    <location>
        <begin position="252"/>
        <end position="538"/>
    </location>
</feature>
<organism evidence="5 6">
    <name type="scientific">Rhodococcoides kyotonense</name>
    <dbReference type="NCBI Taxonomy" id="398843"/>
    <lineage>
        <taxon>Bacteria</taxon>
        <taxon>Bacillati</taxon>
        <taxon>Actinomycetota</taxon>
        <taxon>Actinomycetes</taxon>
        <taxon>Mycobacteriales</taxon>
        <taxon>Nocardiaceae</taxon>
        <taxon>Rhodococcoides</taxon>
    </lineage>
</organism>
<evidence type="ECO:0000313" key="5">
    <source>
        <dbReference type="EMBL" id="SNT18049.1"/>
    </source>
</evidence>
<keyword evidence="6" id="KW-1185">Reference proteome</keyword>
<feature type="region of interest" description="Disordered" evidence="1">
    <location>
        <begin position="192"/>
        <end position="218"/>
    </location>
</feature>